<feature type="transmembrane region" description="Helical" evidence="9">
    <location>
        <begin position="186"/>
        <end position="207"/>
    </location>
</feature>
<dbReference type="Pfam" id="PF00939">
    <property type="entry name" value="Na_sulph_symp"/>
    <property type="match status" value="1"/>
</dbReference>
<evidence type="ECO:0000313" key="10">
    <source>
        <dbReference type="EMBL" id="RFU71390.1"/>
    </source>
</evidence>
<feature type="transmembrane region" description="Helical" evidence="9">
    <location>
        <begin position="363"/>
        <end position="379"/>
    </location>
</feature>
<feature type="transmembrane region" description="Helical" evidence="9">
    <location>
        <begin position="447"/>
        <end position="469"/>
    </location>
</feature>
<evidence type="ECO:0000256" key="4">
    <source>
        <dbReference type="ARBA" id="ARBA00022692"/>
    </source>
</evidence>
<comment type="subcellular location">
    <subcellularLocation>
        <location evidence="1">Membrane</location>
        <topology evidence="1">Multi-pass membrane protein</topology>
    </subcellularLocation>
</comment>
<feature type="transmembrane region" description="Helical" evidence="9">
    <location>
        <begin position="325"/>
        <end position="343"/>
    </location>
</feature>
<dbReference type="EMBL" id="QVTE01000004">
    <property type="protein sequence ID" value="RFU71390.1"/>
    <property type="molecule type" value="Genomic_DNA"/>
</dbReference>
<dbReference type="Proteomes" id="UP000264541">
    <property type="component" value="Unassembled WGS sequence"/>
</dbReference>
<dbReference type="InterPro" id="IPR001898">
    <property type="entry name" value="SLC13A/DASS"/>
</dbReference>
<gene>
    <name evidence="10" type="ORF">D0469_01395</name>
</gene>
<dbReference type="GO" id="GO:1905039">
    <property type="term" value="P:carboxylic acid transmembrane transport"/>
    <property type="evidence" value="ECO:0007669"/>
    <property type="project" value="UniProtKB-ARBA"/>
</dbReference>
<evidence type="ECO:0000256" key="5">
    <source>
        <dbReference type="ARBA" id="ARBA00022847"/>
    </source>
</evidence>
<feature type="transmembrane region" description="Helical" evidence="9">
    <location>
        <begin position="295"/>
        <end position="313"/>
    </location>
</feature>
<reference evidence="10 11" key="1">
    <citation type="submission" date="2018-08" db="EMBL/GenBank/DDBJ databases">
        <title>Bacillus chawlae sp. nov., Bacillus glennii sp. nov., and Bacillus saganii sp. nov. Isolated from the Vehicle Assembly Building at Kennedy Space Center where the Viking Spacecraft were Assembled.</title>
        <authorList>
            <person name="Seuylemezian A."/>
            <person name="Vaishampayan P."/>
        </authorList>
    </citation>
    <scope>NUCLEOTIDE SEQUENCE [LARGE SCALE GENOMIC DNA]</scope>
    <source>
        <strain evidence="10 11">V47-23a</strain>
    </source>
</reference>
<feature type="transmembrane region" description="Helical" evidence="9">
    <location>
        <begin position="219"/>
        <end position="245"/>
    </location>
</feature>
<dbReference type="OrthoDB" id="2339361at2"/>
<accession>A0A372LUB2</accession>
<comment type="similarity">
    <text evidence="2">Belongs to the SLC13A/DASS transporter (TC 2.A.47) family. NADC subfamily.</text>
</comment>
<dbReference type="AlphaFoldDB" id="A0A372LUB2"/>
<organism evidence="10 11">
    <name type="scientific">Peribacillus saganii</name>
    <dbReference type="NCBI Taxonomy" id="2303992"/>
    <lineage>
        <taxon>Bacteria</taxon>
        <taxon>Bacillati</taxon>
        <taxon>Bacillota</taxon>
        <taxon>Bacilli</taxon>
        <taxon>Bacillales</taxon>
        <taxon>Bacillaceae</taxon>
        <taxon>Peribacillus</taxon>
    </lineage>
</organism>
<feature type="transmembrane region" description="Helical" evidence="9">
    <location>
        <begin position="16"/>
        <end position="33"/>
    </location>
</feature>
<evidence type="ECO:0000256" key="8">
    <source>
        <dbReference type="ARBA" id="ARBA00031174"/>
    </source>
</evidence>
<keyword evidence="7 9" id="KW-0472">Membrane</keyword>
<feature type="transmembrane region" description="Helical" evidence="9">
    <location>
        <begin position="45"/>
        <end position="75"/>
    </location>
</feature>
<keyword evidence="5" id="KW-0813">Transport</keyword>
<evidence type="ECO:0000256" key="9">
    <source>
        <dbReference type="SAM" id="Phobius"/>
    </source>
</evidence>
<protein>
    <recommendedName>
        <fullName evidence="3">Sodium-dependent dicarboxylate transporter SdcS</fullName>
    </recommendedName>
    <alternativeName>
        <fullName evidence="8">Na(+)/dicarboxylate symporter</fullName>
    </alternativeName>
</protein>
<evidence type="ECO:0000313" key="11">
    <source>
        <dbReference type="Proteomes" id="UP000264541"/>
    </source>
</evidence>
<dbReference type="GO" id="GO:0008514">
    <property type="term" value="F:organic anion transmembrane transporter activity"/>
    <property type="evidence" value="ECO:0007669"/>
    <property type="project" value="UniProtKB-ARBA"/>
</dbReference>
<dbReference type="RefSeq" id="WP_117324874.1">
    <property type="nucleotide sequence ID" value="NZ_QVTE01000004.1"/>
</dbReference>
<name>A0A372LUB2_9BACI</name>
<keyword evidence="6 9" id="KW-1133">Transmembrane helix</keyword>
<evidence type="ECO:0000256" key="2">
    <source>
        <dbReference type="ARBA" id="ARBA00006772"/>
    </source>
</evidence>
<dbReference type="GO" id="GO:0015293">
    <property type="term" value="F:symporter activity"/>
    <property type="evidence" value="ECO:0007669"/>
    <property type="project" value="UniProtKB-KW"/>
</dbReference>
<dbReference type="PANTHER" id="PTHR10283:SF82">
    <property type="entry name" value="SOLUTE CARRIER FAMILY 13 MEMBER 2"/>
    <property type="match status" value="1"/>
</dbReference>
<feature type="transmembrane region" description="Helical" evidence="9">
    <location>
        <begin position="132"/>
        <end position="165"/>
    </location>
</feature>
<feature type="transmembrane region" description="Helical" evidence="9">
    <location>
        <begin position="386"/>
        <end position="403"/>
    </location>
</feature>
<comment type="caution">
    <text evidence="10">The sequence shown here is derived from an EMBL/GenBank/DDBJ whole genome shotgun (WGS) entry which is preliminary data.</text>
</comment>
<evidence type="ECO:0000256" key="1">
    <source>
        <dbReference type="ARBA" id="ARBA00004141"/>
    </source>
</evidence>
<dbReference type="PANTHER" id="PTHR10283">
    <property type="entry name" value="SOLUTE CARRIER FAMILY 13 MEMBER"/>
    <property type="match status" value="1"/>
</dbReference>
<keyword evidence="11" id="KW-1185">Reference proteome</keyword>
<evidence type="ECO:0000256" key="6">
    <source>
        <dbReference type="ARBA" id="ARBA00022989"/>
    </source>
</evidence>
<sequence>MADTSKEGRTQSRGKIYFSLSIIFLLLIVSPFFPPLWGMTEKGAVTLLVLFFGIILWLTNIIPSAVTSIVIMVLLPFFHVLSFEESAAGLGSDVVFLIIIMLCMGKAVEKTGLDRRLAFYVLSKSKGNSSKTIFYVILIAFLLTFFIPNGMARLTVLLPISLGLIDTLKDENDDHFNKSIMLAITYVPWICTVTLITGSNGAIYAASLFKSMIGFEWTYIHWMIVMLPLIAFTLIGLWAILVILFPPKQKHITSGQIYIQNSLRELGKLKMAEKKIIVLYACLILLWLTKELHGYSIAMSACLVGVFIFLPGIELIKWKEAMRSINWGIPLLFAAGFTIANAFEQSGLMVWLSELAANSLKNLPVSVVALTIMLIFVVIRIGFTHYAAMIASLLPVAITFALATPFNPVWIGMICVVASTISYIMPTQSIGNMTTYSLGLYTMKDMAKAGGLLTVLIIILTIGFAYWYWPLAGVPISL</sequence>
<feature type="transmembrane region" description="Helical" evidence="9">
    <location>
        <begin position="87"/>
        <end position="108"/>
    </location>
</feature>
<keyword evidence="4 9" id="KW-0812">Transmembrane</keyword>
<evidence type="ECO:0000256" key="3">
    <source>
        <dbReference type="ARBA" id="ARBA00020150"/>
    </source>
</evidence>
<keyword evidence="5" id="KW-0769">Symport</keyword>
<feature type="transmembrane region" description="Helical" evidence="9">
    <location>
        <begin position="409"/>
        <end position="426"/>
    </location>
</feature>
<dbReference type="GO" id="GO:0005886">
    <property type="term" value="C:plasma membrane"/>
    <property type="evidence" value="ECO:0007669"/>
    <property type="project" value="TreeGrafter"/>
</dbReference>
<dbReference type="NCBIfam" id="TIGR00785">
    <property type="entry name" value="dass"/>
    <property type="match status" value="1"/>
</dbReference>
<evidence type="ECO:0000256" key="7">
    <source>
        <dbReference type="ARBA" id="ARBA00023136"/>
    </source>
</evidence>
<proteinExistence type="inferred from homology"/>